<keyword evidence="2" id="KW-1185">Reference proteome</keyword>
<sequence length="76" mass="8398">MAGLCEGGNEPQGSLKAIYWNPQGARYVGRPRGTRRRTTVCNEAKSVVKSWSDCCRESYLVEDSYRCPIPLNGTTG</sequence>
<name>A0ABQ8T9E1_PERAM</name>
<accession>A0ABQ8T9E1</accession>
<organism evidence="1 2">
    <name type="scientific">Periplaneta americana</name>
    <name type="common">American cockroach</name>
    <name type="synonym">Blatta americana</name>
    <dbReference type="NCBI Taxonomy" id="6978"/>
    <lineage>
        <taxon>Eukaryota</taxon>
        <taxon>Metazoa</taxon>
        <taxon>Ecdysozoa</taxon>
        <taxon>Arthropoda</taxon>
        <taxon>Hexapoda</taxon>
        <taxon>Insecta</taxon>
        <taxon>Pterygota</taxon>
        <taxon>Neoptera</taxon>
        <taxon>Polyneoptera</taxon>
        <taxon>Dictyoptera</taxon>
        <taxon>Blattodea</taxon>
        <taxon>Blattoidea</taxon>
        <taxon>Blattidae</taxon>
        <taxon>Blattinae</taxon>
        <taxon>Periplaneta</taxon>
    </lineage>
</organism>
<reference evidence="1 2" key="1">
    <citation type="journal article" date="2022" name="Allergy">
        <title>Genome assembly and annotation of Periplaneta americana reveal a comprehensive cockroach allergen profile.</title>
        <authorList>
            <person name="Wang L."/>
            <person name="Xiong Q."/>
            <person name="Saelim N."/>
            <person name="Wang L."/>
            <person name="Nong W."/>
            <person name="Wan A.T."/>
            <person name="Shi M."/>
            <person name="Liu X."/>
            <person name="Cao Q."/>
            <person name="Hui J.H.L."/>
            <person name="Sookrung N."/>
            <person name="Leung T.F."/>
            <person name="Tungtrongchitr A."/>
            <person name="Tsui S.K.W."/>
        </authorList>
    </citation>
    <scope>NUCLEOTIDE SEQUENCE [LARGE SCALE GENOMIC DNA]</scope>
    <source>
        <strain evidence="1">PWHHKU_190912</strain>
    </source>
</reference>
<evidence type="ECO:0000313" key="1">
    <source>
        <dbReference type="EMBL" id="KAJ4442606.1"/>
    </source>
</evidence>
<protein>
    <submittedName>
        <fullName evidence="1">Uncharacterized protein</fullName>
    </submittedName>
</protein>
<proteinExistence type="predicted"/>
<dbReference type="Proteomes" id="UP001148838">
    <property type="component" value="Unassembled WGS sequence"/>
</dbReference>
<evidence type="ECO:0000313" key="2">
    <source>
        <dbReference type="Proteomes" id="UP001148838"/>
    </source>
</evidence>
<dbReference type="EMBL" id="JAJSOF020000013">
    <property type="protein sequence ID" value="KAJ4442606.1"/>
    <property type="molecule type" value="Genomic_DNA"/>
</dbReference>
<comment type="caution">
    <text evidence="1">The sequence shown here is derived from an EMBL/GenBank/DDBJ whole genome shotgun (WGS) entry which is preliminary data.</text>
</comment>
<gene>
    <name evidence="1" type="ORF">ANN_04195</name>
</gene>